<dbReference type="PRINTS" id="PR00069">
    <property type="entry name" value="ALDKETRDTASE"/>
</dbReference>
<evidence type="ECO:0000313" key="5">
    <source>
        <dbReference type="Proteomes" id="UP001348641"/>
    </source>
</evidence>
<gene>
    <name evidence="4" type="ORF">Q8A49_28950</name>
</gene>
<organism evidence="4 5">
    <name type="scientific">Nocardiopsis tropica</name>
    <dbReference type="NCBI Taxonomy" id="109330"/>
    <lineage>
        <taxon>Bacteria</taxon>
        <taxon>Bacillati</taxon>
        <taxon>Actinomycetota</taxon>
        <taxon>Actinomycetes</taxon>
        <taxon>Streptosporangiales</taxon>
        <taxon>Nocardiopsidaceae</taxon>
        <taxon>Nocardiopsis</taxon>
    </lineage>
</organism>
<feature type="domain" description="NADP-dependent oxidoreductase" evidence="3">
    <location>
        <begin position="16"/>
        <end position="299"/>
    </location>
</feature>
<accession>A0ABU7KZ07</accession>
<dbReference type="InterPro" id="IPR050523">
    <property type="entry name" value="AKR_Detox_Biosynth"/>
</dbReference>
<dbReference type="RefSeq" id="WP_330161370.1">
    <property type="nucleotide sequence ID" value="NZ_BAAAJA010000041.1"/>
</dbReference>
<dbReference type="InterPro" id="IPR020471">
    <property type="entry name" value="AKR"/>
</dbReference>
<dbReference type="Pfam" id="PF00248">
    <property type="entry name" value="Aldo_ket_red"/>
    <property type="match status" value="1"/>
</dbReference>
<evidence type="ECO:0000259" key="3">
    <source>
        <dbReference type="Pfam" id="PF00248"/>
    </source>
</evidence>
<dbReference type="EMBL" id="JAUUCC010000115">
    <property type="protein sequence ID" value="MEE2054531.1"/>
    <property type="molecule type" value="Genomic_DNA"/>
</dbReference>
<dbReference type="Proteomes" id="UP001348641">
    <property type="component" value="Unassembled WGS sequence"/>
</dbReference>
<reference evidence="4 5" key="1">
    <citation type="submission" date="2023-07" db="EMBL/GenBank/DDBJ databases">
        <authorList>
            <person name="Girao M."/>
            <person name="Carvalho M.F."/>
        </authorList>
    </citation>
    <scope>NUCLEOTIDE SEQUENCE [LARGE SCALE GENOMIC DNA]</scope>
    <source>
        <strain evidence="4 5">66/93</strain>
    </source>
</reference>
<dbReference type="InterPro" id="IPR023210">
    <property type="entry name" value="NADP_OxRdtase_dom"/>
</dbReference>
<dbReference type="CDD" id="cd19080">
    <property type="entry name" value="AKR_AKR9A_9B"/>
    <property type="match status" value="1"/>
</dbReference>
<protein>
    <submittedName>
        <fullName evidence="4">Aldo/keto reductase</fullName>
    </submittedName>
</protein>
<name>A0ABU7KZ07_9ACTN</name>
<sequence length="335" mass="36327">MRYRLLGPSGLRVSQLFLGAMTFSGPEEARRMVDLYQDAGGNVIDTASAYRDSEEVVGRLLRGRRDRFVLATKYAMPRDPTDPNTGGTHRKNLALSLDRSLRRLRTDYIDLLWVHTWDEYTPVEETMRALDEAVRAGKVLYVGASNLPAWLVAQANTLALWRDWSPFVGVQVPYSLLRRDVERELLPMSEALGLSAATYGGLAAGVLSGRFTGPGAQASSRRVDAAALSPHEHGAARTVREVAGEVGASPAQVAIAWTLARSHTVHPIIGAGTADQLRDNLGAVRVDLPEQAVRRLDAVAGFDPGYPGPEDRGARSWLNGDSEVVPPSRSGAPLP</sequence>
<proteinExistence type="predicted"/>
<feature type="region of interest" description="Disordered" evidence="2">
    <location>
        <begin position="302"/>
        <end position="335"/>
    </location>
</feature>
<dbReference type="Gene3D" id="3.20.20.100">
    <property type="entry name" value="NADP-dependent oxidoreductase domain"/>
    <property type="match status" value="1"/>
</dbReference>
<dbReference type="SUPFAM" id="SSF51430">
    <property type="entry name" value="NAD(P)-linked oxidoreductase"/>
    <property type="match status" value="1"/>
</dbReference>
<comment type="caution">
    <text evidence="4">The sequence shown here is derived from an EMBL/GenBank/DDBJ whole genome shotgun (WGS) entry which is preliminary data.</text>
</comment>
<evidence type="ECO:0000256" key="1">
    <source>
        <dbReference type="ARBA" id="ARBA00023002"/>
    </source>
</evidence>
<dbReference type="InterPro" id="IPR036812">
    <property type="entry name" value="NAD(P)_OxRdtase_dom_sf"/>
</dbReference>
<keyword evidence="1" id="KW-0560">Oxidoreductase</keyword>
<dbReference type="PANTHER" id="PTHR43364">
    <property type="entry name" value="NADH-SPECIFIC METHYLGLYOXAL REDUCTASE-RELATED"/>
    <property type="match status" value="1"/>
</dbReference>
<dbReference type="PANTHER" id="PTHR43364:SF4">
    <property type="entry name" value="NAD(P)-LINKED OXIDOREDUCTASE SUPERFAMILY PROTEIN"/>
    <property type="match status" value="1"/>
</dbReference>
<evidence type="ECO:0000313" key="4">
    <source>
        <dbReference type="EMBL" id="MEE2054531.1"/>
    </source>
</evidence>
<evidence type="ECO:0000256" key="2">
    <source>
        <dbReference type="SAM" id="MobiDB-lite"/>
    </source>
</evidence>